<dbReference type="GO" id="GO:0005763">
    <property type="term" value="C:mitochondrial small ribosomal subunit"/>
    <property type="evidence" value="ECO:0007669"/>
    <property type="project" value="TreeGrafter"/>
</dbReference>
<dbReference type="Gene3D" id="1.10.287.1480">
    <property type="match status" value="1"/>
</dbReference>
<evidence type="ECO:0000256" key="1">
    <source>
        <dbReference type="ARBA" id="ARBA00009083"/>
    </source>
</evidence>
<comment type="similarity">
    <text evidence="1">Belongs to the universal ribosomal protein uS14 family.</text>
</comment>
<dbReference type="SUPFAM" id="SSF57716">
    <property type="entry name" value="Glucocorticoid receptor-like (DNA-binding domain)"/>
    <property type="match status" value="1"/>
</dbReference>
<protein>
    <submittedName>
        <fullName evidence="4">12010_t:CDS:1</fullName>
    </submittedName>
</protein>
<keyword evidence="5" id="KW-1185">Reference proteome</keyword>
<dbReference type="AlphaFoldDB" id="A0A9W4SV78"/>
<gene>
    <name evidence="4" type="ORF">FWILDA_LOCUS10636</name>
</gene>
<dbReference type="InterPro" id="IPR001209">
    <property type="entry name" value="Ribosomal_uS14"/>
</dbReference>
<dbReference type="PANTHER" id="PTHR19836">
    <property type="entry name" value="30S RIBOSOMAL PROTEIN S14"/>
    <property type="match status" value="1"/>
</dbReference>
<dbReference type="EMBL" id="CAMKVN010002769">
    <property type="protein sequence ID" value="CAI2182549.1"/>
    <property type="molecule type" value="Genomic_DNA"/>
</dbReference>
<sequence length="199" mass="23326">ELIKYKKEEDSYNMDSFNKFKNNLVDFLESISGIGSELASIPICSDNKIDETEKYKLDNKEMYIQNSDFNLEGCEIHPTDDKTAKWILNSLFECFLESPSFLARVRRDIKTRETVAATELIRQAYRYITRNEQIHSRVRQQAQLMLNALPRETRPTTIRNRCTETGRARGVFRDSRLCRYQFRLKALNGEIPGVKKAVW</sequence>
<dbReference type="Pfam" id="PF00253">
    <property type="entry name" value="Ribosomal_S14"/>
    <property type="match status" value="1"/>
</dbReference>
<dbReference type="FunFam" id="1.10.287.1480:FF:000001">
    <property type="entry name" value="30S ribosomal protein S14"/>
    <property type="match status" value="1"/>
</dbReference>
<dbReference type="GO" id="GO:0003735">
    <property type="term" value="F:structural constituent of ribosome"/>
    <property type="evidence" value="ECO:0007669"/>
    <property type="project" value="InterPro"/>
</dbReference>
<dbReference type="Proteomes" id="UP001153678">
    <property type="component" value="Unassembled WGS sequence"/>
</dbReference>
<dbReference type="PANTHER" id="PTHR19836:SF19">
    <property type="entry name" value="SMALL RIBOSOMAL SUBUNIT PROTEIN US14M"/>
    <property type="match status" value="1"/>
</dbReference>
<evidence type="ECO:0000313" key="5">
    <source>
        <dbReference type="Proteomes" id="UP001153678"/>
    </source>
</evidence>
<reference evidence="4" key="1">
    <citation type="submission" date="2022-08" db="EMBL/GenBank/DDBJ databases">
        <authorList>
            <person name="Kallberg Y."/>
            <person name="Tangrot J."/>
            <person name="Rosling A."/>
        </authorList>
    </citation>
    <scope>NUCLEOTIDE SEQUENCE</scope>
    <source>
        <strain evidence="4">Wild A</strain>
    </source>
</reference>
<evidence type="ECO:0000256" key="2">
    <source>
        <dbReference type="ARBA" id="ARBA00022980"/>
    </source>
</evidence>
<feature type="non-terminal residue" evidence="4">
    <location>
        <position position="199"/>
    </location>
</feature>
<proteinExistence type="inferred from homology"/>
<evidence type="ECO:0000256" key="3">
    <source>
        <dbReference type="ARBA" id="ARBA00023274"/>
    </source>
</evidence>
<dbReference type="OrthoDB" id="413436at2759"/>
<keyword evidence="2" id="KW-0689">Ribosomal protein</keyword>
<dbReference type="GO" id="GO:0006412">
    <property type="term" value="P:translation"/>
    <property type="evidence" value="ECO:0007669"/>
    <property type="project" value="InterPro"/>
</dbReference>
<keyword evidence="3" id="KW-0687">Ribonucleoprotein</keyword>
<organism evidence="4 5">
    <name type="scientific">Funneliformis geosporum</name>
    <dbReference type="NCBI Taxonomy" id="1117311"/>
    <lineage>
        <taxon>Eukaryota</taxon>
        <taxon>Fungi</taxon>
        <taxon>Fungi incertae sedis</taxon>
        <taxon>Mucoromycota</taxon>
        <taxon>Glomeromycotina</taxon>
        <taxon>Glomeromycetes</taxon>
        <taxon>Glomerales</taxon>
        <taxon>Glomeraceae</taxon>
        <taxon>Funneliformis</taxon>
    </lineage>
</organism>
<name>A0A9W4SV78_9GLOM</name>
<accession>A0A9W4SV78</accession>
<comment type="caution">
    <text evidence="4">The sequence shown here is derived from an EMBL/GenBank/DDBJ whole genome shotgun (WGS) entry which is preliminary data.</text>
</comment>
<dbReference type="NCBIfam" id="NF006477">
    <property type="entry name" value="PRK08881.1"/>
    <property type="match status" value="1"/>
</dbReference>
<evidence type="ECO:0000313" key="4">
    <source>
        <dbReference type="EMBL" id="CAI2182549.1"/>
    </source>
</evidence>